<dbReference type="NCBIfam" id="NF001159">
    <property type="entry name" value="PRK00150.1-3"/>
    <property type="match status" value="1"/>
</dbReference>
<evidence type="ECO:0000256" key="4">
    <source>
        <dbReference type="ARBA" id="ARBA00022917"/>
    </source>
</evidence>
<feature type="binding site" evidence="6">
    <location>
        <position position="148"/>
    </location>
    <ligand>
        <name>Fe cation</name>
        <dbReference type="ChEBI" id="CHEBI:24875"/>
    </ligand>
</feature>
<dbReference type="PRINTS" id="PR01576">
    <property type="entry name" value="PDEFORMYLASE"/>
</dbReference>
<dbReference type="Pfam" id="PF01327">
    <property type="entry name" value="Pep_deformylase"/>
    <property type="match status" value="1"/>
</dbReference>
<dbReference type="InterPro" id="IPR023635">
    <property type="entry name" value="Peptide_deformylase"/>
</dbReference>
<evidence type="ECO:0000313" key="7">
    <source>
        <dbReference type="EMBL" id="MBT1444295.1"/>
    </source>
</evidence>
<keyword evidence="3 6" id="KW-0378">Hydrolase</keyword>
<dbReference type="Gene3D" id="3.90.45.10">
    <property type="entry name" value="Peptide deformylase"/>
    <property type="match status" value="1"/>
</dbReference>
<comment type="cofactor">
    <cofactor evidence="6">
        <name>Fe(2+)</name>
        <dbReference type="ChEBI" id="CHEBI:29033"/>
    </cofactor>
    <text evidence="6">Binds 1 Fe(2+) ion.</text>
</comment>
<keyword evidence="2 6" id="KW-0479">Metal-binding</keyword>
<dbReference type="EMBL" id="JAHEPS010000002">
    <property type="protein sequence ID" value="MBT1444295.1"/>
    <property type="molecule type" value="Genomic_DNA"/>
</dbReference>
<feature type="active site" evidence="6">
    <location>
        <position position="145"/>
    </location>
</feature>
<keyword evidence="4 6" id="KW-0648">Protein biosynthesis</keyword>
<dbReference type="GO" id="GO:0042586">
    <property type="term" value="F:peptide deformylase activity"/>
    <property type="evidence" value="ECO:0007669"/>
    <property type="project" value="UniProtKB-EC"/>
</dbReference>
<name>A0ABS5V1D9_9GAMM</name>
<dbReference type="CDD" id="cd00487">
    <property type="entry name" value="Pep_deformylase"/>
    <property type="match status" value="1"/>
</dbReference>
<keyword evidence="5 6" id="KW-0408">Iron</keyword>
<organism evidence="7 8">
    <name type="scientific">Shewanella jiangmenensis</name>
    <dbReference type="NCBI Taxonomy" id="2837387"/>
    <lineage>
        <taxon>Bacteria</taxon>
        <taxon>Pseudomonadati</taxon>
        <taxon>Pseudomonadota</taxon>
        <taxon>Gammaproteobacteria</taxon>
        <taxon>Alteromonadales</taxon>
        <taxon>Shewanellaceae</taxon>
        <taxon>Shewanella</taxon>
    </lineage>
</organism>
<dbReference type="HAMAP" id="MF_00163">
    <property type="entry name" value="Pep_deformylase"/>
    <property type="match status" value="1"/>
</dbReference>
<evidence type="ECO:0000256" key="2">
    <source>
        <dbReference type="ARBA" id="ARBA00022723"/>
    </source>
</evidence>
<reference evidence="7 8" key="1">
    <citation type="submission" date="2021-05" db="EMBL/GenBank/DDBJ databases">
        <title>Shewanella sp. JM162201.</title>
        <authorList>
            <person name="Xu S."/>
            <person name="Li A."/>
        </authorList>
    </citation>
    <scope>NUCLEOTIDE SEQUENCE [LARGE SCALE GENOMIC DNA]</scope>
    <source>
        <strain evidence="7 8">JM162201</strain>
    </source>
</reference>
<protein>
    <recommendedName>
        <fullName evidence="6">Peptide deformylase</fullName>
        <shortName evidence="6">PDF</shortName>
        <ecNumber evidence="6">3.5.1.88</ecNumber>
    </recommendedName>
    <alternativeName>
        <fullName evidence="6">Polypeptide deformylase</fullName>
    </alternativeName>
</protein>
<keyword evidence="8" id="KW-1185">Reference proteome</keyword>
<comment type="similarity">
    <text evidence="1 6">Belongs to the polypeptide deformylase family.</text>
</comment>
<evidence type="ECO:0000256" key="5">
    <source>
        <dbReference type="ARBA" id="ARBA00023004"/>
    </source>
</evidence>
<dbReference type="PANTHER" id="PTHR10458:SF21">
    <property type="entry name" value="PEPTIDE DEFORMYLASE"/>
    <property type="match status" value="1"/>
</dbReference>
<comment type="catalytic activity">
    <reaction evidence="6">
        <text>N-terminal N-formyl-L-methionyl-[peptide] + H2O = N-terminal L-methionyl-[peptide] + formate</text>
        <dbReference type="Rhea" id="RHEA:24420"/>
        <dbReference type="Rhea" id="RHEA-COMP:10639"/>
        <dbReference type="Rhea" id="RHEA-COMP:10640"/>
        <dbReference type="ChEBI" id="CHEBI:15377"/>
        <dbReference type="ChEBI" id="CHEBI:15740"/>
        <dbReference type="ChEBI" id="CHEBI:49298"/>
        <dbReference type="ChEBI" id="CHEBI:64731"/>
        <dbReference type="EC" id="3.5.1.88"/>
    </reaction>
</comment>
<evidence type="ECO:0000256" key="1">
    <source>
        <dbReference type="ARBA" id="ARBA00010759"/>
    </source>
</evidence>
<evidence type="ECO:0000256" key="6">
    <source>
        <dbReference type="HAMAP-Rule" id="MF_00163"/>
    </source>
</evidence>
<dbReference type="RefSeq" id="WP_214506488.1">
    <property type="nucleotide sequence ID" value="NZ_JAHEPS010000002.1"/>
</dbReference>
<dbReference type="InterPro" id="IPR036821">
    <property type="entry name" value="Peptide_deformylase_sf"/>
</dbReference>
<dbReference type="SUPFAM" id="SSF56420">
    <property type="entry name" value="Peptide deformylase"/>
    <property type="match status" value="1"/>
</dbReference>
<proteinExistence type="inferred from homology"/>
<dbReference type="EC" id="3.5.1.88" evidence="6"/>
<feature type="binding site" evidence="6">
    <location>
        <position position="102"/>
    </location>
    <ligand>
        <name>Fe cation</name>
        <dbReference type="ChEBI" id="CHEBI:24875"/>
    </ligand>
</feature>
<feature type="binding site" evidence="6">
    <location>
        <position position="144"/>
    </location>
    <ligand>
        <name>Fe cation</name>
        <dbReference type="ChEBI" id="CHEBI:24875"/>
    </ligand>
</feature>
<evidence type="ECO:0000313" key="8">
    <source>
        <dbReference type="Proteomes" id="UP001195903"/>
    </source>
</evidence>
<dbReference type="NCBIfam" id="TIGR00079">
    <property type="entry name" value="pept_deformyl"/>
    <property type="match status" value="1"/>
</dbReference>
<sequence length="168" mass="18354">MFAPTPLPICVTGDPVLYQIAAPVTEFDARLEALAHSAMVTMDAAKGVGIAAPQIGVSLRFFIVASRANERYPDAPNMAPVVMVNPCILAASNELVAGEEGCLSVPGKRLSILRHQWLDVSWQSLDGETHHARLEGFVARIFQHELDHLDGITLLERIERQHKEPVPS</sequence>
<gene>
    <name evidence="6 7" type="primary">def</name>
    <name evidence="7" type="ORF">KJI95_07120</name>
</gene>
<dbReference type="PANTHER" id="PTHR10458">
    <property type="entry name" value="PEPTIDE DEFORMYLASE"/>
    <property type="match status" value="1"/>
</dbReference>
<comment type="caution">
    <text evidence="7">The sequence shown here is derived from an EMBL/GenBank/DDBJ whole genome shotgun (WGS) entry which is preliminary data.</text>
</comment>
<dbReference type="Proteomes" id="UP001195903">
    <property type="component" value="Unassembled WGS sequence"/>
</dbReference>
<evidence type="ECO:0000256" key="3">
    <source>
        <dbReference type="ARBA" id="ARBA00022801"/>
    </source>
</evidence>
<comment type="function">
    <text evidence="6">Removes the formyl group from the N-terminal Met of newly synthesized proteins. Requires at least a dipeptide for an efficient rate of reaction. N-terminal L-methionine is a prerequisite for activity but the enzyme has broad specificity at other positions.</text>
</comment>
<accession>A0ABS5V1D9</accession>
<dbReference type="PIRSF" id="PIRSF004749">
    <property type="entry name" value="Pep_def"/>
    <property type="match status" value="1"/>
</dbReference>